<name>A0A6B7Q458_PSEPU</name>
<proteinExistence type="predicted"/>
<geneLocation type="plasmid" evidence="3">
    <name>p716811-VIM</name>
</geneLocation>
<evidence type="ECO:0000259" key="2">
    <source>
        <dbReference type="SMART" id="SM00327"/>
    </source>
</evidence>
<accession>A0A6B7Q458</accession>
<dbReference type="Gene3D" id="3.40.50.410">
    <property type="entry name" value="von Willebrand factor, type A domain"/>
    <property type="match status" value="1"/>
</dbReference>
<feature type="region of interest" description="Disordered" evidence="1">
    <location>
        <begin position="231"/>
        <end position="268"/>
    </location>
</feature>
<evidence type="ECO:0000256" key="1">
    <source>
        <dbReference type="SAM" id="MobiDB-lite"/>
    </source>
</evidence>
<feature type="compositionally biased region" description="Polar residues" evidence="1">
    <location>
        <begin position="231"/>
        <end position="247"/>
    </location>
</feature>
<dbReference type="InterPro" id="IPR036465">
    <property type="entry name" value="vWFA_dom_sf"/>
</dbReference>
<keyword evidence="3" id="KW-0614">Plasmid</keyword>
<sequence length="580" mass="62620">MTLVQAQLPATSNVSMRHIYLYTHLLIAEANKLGRRVRVIWANITTASIGPDHKAAGGLLLTLPLTAAMGTDEDLELIQGLLDHEILCHGLHTDFSVVMKPDISGTLQNVLEDPRGELLAKPRFRGANNNIHNTLKILVKRGTFHGPVAGQETPQSILVSWLVTELRSELLEQTCLKDFAIEYRALAVATFGAPLVEQVKAIAIKGCNAPDTQGADNAANEIVELLKLTKDQQQSAPQPGSDNQSEPQGEPGSPAKSGSNGQPSKAGDISDAINHVLNASQSDCGSYAKGLEDVICSSLPGVGQNRSGGYQPDASNEMQELSLSKAGGSFENRSLLRAGAQKTAAMLSVTFEDLIETITQNEVWAASEGRLNTRKLWRTAVGDDLIFTKRKLAEEIDTCFYLLGDESSSMGNKFGSIPEKNESDNRITAQEACNRVSVAVGEVLNNSSIPFGIATYNTVVREWHAFEESWAGTLQRYKPIPKSGTKTHLAVVWALKKLIDRPEARRILIVVTDGDPGNSDVLRSAVEEAALMGIEVRFVLIGDDHVKRYLDAGMACGVAKSDTDLATAVFAALKQGLYRA</sequence>
<dbReference type="EMBL" id="MN310372">
    <property type="protein sequence ID" value="QFX76853.1"/>
    <property type="molecule type" value="Genomic_DNA"/>
</dbReference>
<dbReference type="InterPro" id="IPR051928">
    <property type="entry name" value="NorD/CobT"/>
</dbReference>
<dbReference type="AlphaFoldDB" id="A0A6B7Q458"/>
<dbReference type="SMART" id="SM00327">
    <property type="entry name" value="VWA"/>
    <property type="match status" value="1"/>
</dbReference>
<feature type="domain" description="VWFA" evidence="2">
    <location>
        <begin position="397"/>
        <end position="574"/>
    </location>
</feature>
<dbReference type="PANTHER" id="PTHR41248:SF1">
    <property type="entry name" value="NORD PROTEIN"/>
    <property type="match status" value="1"/>
</dbReference>
<dbReference type="SUPFAM" id="SSF53300">
    <property type="entry name" value="vWA-like"/>
    <property type="match status" value="1"/>
</dbReference>
<protein>
    <recommendedName>
        <fullName evidence="2">VWFA domain-containing protein</fullName>
    </recommendedName>
</protein>
<evidence type="ECO:0000313" key="3">
    <source>
        <dbReference type="EMBL" id="QFX76853.1"/>
    </source>
</evidence>
<organism evidence="3">
    <name type="scientific">Pseudomonas putida</name>
    <name type="common">Arthrobacter siderocapsulatus</name>
    <dbReference type="NCBI Taxonomy" id="303"/>
    <lineage>
        <taxon>Bacteria</taxon>
        <taxon>Pseudomonadati</taxon>
        <taxon>Pseudomonadota</taxon>
        <taxon>Gammaproteobacteria</taxon>
        <taxon>Pseudomonadales</taxon>
        <taxon>Pseudomonadaceae</taxon>
        <taxon>Pseudomonas</taxon>
    </lineage>
</organism>
<dbReference type="InterPro" id="IPR002035">
    <property type="entry name" value="VWF_A"/>
</dbReference>
<dbReference type="PANTHER" id="PTHR41248">
    <property type="entry name" value="NORD PROTEIN"/>
    <property type="match status" value="1"/>
</dbReference>
<dbReference type="RefSeq" id="WP_060514612.1">
    <property type="nucleotide sequence ID" value="NZ_JALKHN010000002.1"/>
</dbReference>
<reference evidence="3" key="1">
    <citation type="submission" date="2019-08" db="EMBL/GenBank/DDBJ databases">
        <authorList>
            <person name="Zhou D."/>
            <person name="Chen F."/>
        </authorList>
    </citation>
    <scope>NUCLEOTIDE SEQUENCE</scope>
    <source>
        <strain evidence="3">150716811</strain>
        <plasmid evidence="3">p716811-VIM</plasmid>
    </source>
</reference>